<dbReference type="Proteomes" id="UP000276133">
    <property type="component" value="Unassembled WGS sequence"/>
</dbReference>
<accession>A0A3M7RYF6</accession>
<sequence length="98" mass="11312">MDAFHIFDSKILGNTDSGRFFNSWNQKYNNKRVVKVSNFIQSHKESELMHELAENIKLIFKVHLPLTGLKKGLILYLSNKIYGLIKNDVDDDAKAMGR</sequence>
<comment type="caution">
    <text evidence="1">The sequence shown here is derived from an EMBL/GenBank/DDBJ whole genome shotgun (WGS) entry which is preliminary data.</text>
</comment>
<evidence type="ECO:0000313" key="2">
    <source>
        <dbReference type="Proteomes" id="UP000276133"/>
    </source>
</evidence>
<keyword evidence="2" id="KW-1185">Reference proteome</keyword>
<dbReference type="AlphaFoldDB" id="A0A3M7RYF6"/>
<reference evidence="1 2" key="1">
    <citation type="journal article" date="2018" name="Sci. Rep.">
        <title>Genomic signatures of local adaptation to the degree of environmental predictability in rotifers.</title>
        <authorList>
            <person name="Franch-Gras L."/>
            <person name="Hahn C."/>
            <person name="Garcia-Roger E.M."/>
            <person name="Carmona M.J."/>
            <person name="Serra M."/>
            <person name="Gomez A."/>
        </authorList>
    </citation>
    <scope>NUCLEOTIDE SEQUENCE [LARGE SCALE GENOMIC DNA]</scope>
    <source>
        <strain evidence="1">HYR1</strain>
    </source>
</reference>
<organism evidence="1 2">
    <name type="scientific">Brachionus plicatilis</name>
    <name type="common">Marine rotifer</name>
    <name type="synonym">Brachionus muelleri</name>
    <dbReference type="NCBI Taxonomy" id="10195"/>
    <lineage>
        <taxon>Eukaryota</taxon>
        <taxon>Metazoa</taxon>
        <taxon>Spiralia</taxon>
        <taxon>Gnathifera</taxon>
        <taxon>Rotifera</taxon>
        <taxon>Eurotatoria</taxon>
        <taxon>Monogononta</taxon>
        <taxon>Pseudotrocha</taxon>
        <taxon>Ploima</taxon>
        <taxon>Brachionidae</taxon>
        <taxon>Brachionus</taxon>
    </lineage>
</organism>
<evidence type="ECO:0000313" key="1">
    <source>
        <dbReference type="EMBL" id="RNA28603.1"/>
    </source>
</evidence>
<name>A0A3M7RYF6_BRAPC</name>
<gene>
    <name evidence="1" type="ORF">BpHYR1_027503</name>
</gene>
<proteinExistence type="predicted"/>
<protein>
    <submittedName>
        <fullName evidence="1">Uncharacterized protein</fullName>
    </submittedName>
</protein>
<dbReference type="EMBL" id="REGN01002362">
    <property type="protein sequence ID" value="RNA28603.1"/>
    <property type="molecule type" value="Genomic_DNA"/>
</dbReference>